<reference evidence="1 2" key="1">
    <citation type="submission" date="2018-04" db="EMBL/GenBank/DDBJ databases">
        <authorList>
            <person name="Vogel A."/>
        </authorList>
    </citation>
    <scope>NUCLEOTIDE SEQUENCE [LARGE SCALE GENOMIC DNA]</scope>
</reference>
<evidence type="ECO:0000313" key="2">
    <source>
        <dbReference type="Proteomes" id="UP000595140"/>
    </source>
</evidence>
<evidence type="ECO:0000313" key="1">
    <source>
        <dbReference type="EMBL" id="VFQ98156.1"/>
    </source>
</evidence>
<protein>
    <submittedName>
        <fullName evidence="1">Uncharacterized protein</fullName>
    </submittedName>
</protein>
<sequence>MVECGGDGRGEEAAVPHTEECAVCCVKRRAPTVHHQVRSKGEEEEDDTPNFFKVINRLFFNKRNCTQGELLTQFQGWKDSVNFFYPKHVFVSSSDTHEFEVRA</sequence>
<gene>
    <name evidence="1" type="ORF">CCAM_LOCUS39932</name>
</gene>
<keyword evidence="2" id="KW-1185">Reference proteome</keyword>
<name>A0A484NCB5_9ASTE</name>
<organism evidence="1 2">
    <name type="scientific">Cuscuta campestris</name>
    <dbReference type="NCBI Taxonomy" id="132261"/>
    <lineage>
        <taxon>Eukaryota</taxon>
        <taxon>Viridiplantae</taxon>
        <taxon>Streptophyta</taxon>
        <taxon>Embryophyta</taxon>
        <taxon>Tracheophyta</taxon>
        <taxon>Spermatophyta</taxon>
        <taxon>Magnoliopsida</taxon>
        <taxon>eudicotyledons</taxon>
        <taxon>Gunneridae</taxon>
        <taxon>Pentapetalae</taxon>
        <taxon>asterids</taxon>
        <taxon>lamiids</taxon>
        <taxon>Solanales</taxon>
        <taxon>Convolvulaceae</taxon>
        <taxon>Cuscuteae</taxon>
        <taxon>Cuscuta</taxon>
        <taxon>Cuscuta subgen. Grammica</taxon>
        <taxon>Cuscuta sect. Cleistogrammica</taxon>
    </lineage>
</organism>
<dbReference type="AlphaFoldDB" id="A0A484NCB5"/>
<proteinExistence type="predicted"/>
<accession>A0A484NCB5</accession>
<dbReference type="Proteomes" id="UP000595140">
    <property type="component" value="Unassembled WGS sequence"/>
</dbReference>
<dbReference type="EMBL" id="OOIL02006568">
    <property type="protein sequence ID" value="VFQ98156.1"/>
    <property type="molecule type" value="Genomic_DNA"/>
</dbReference>